<evidence type="ECO:0000313" key="2">
    <source>
        <dbReference type="EMBL" id="CAH1104992.1"/>
    </source>
</evidence>
<proteinExistence type="predicted"/>
<dbReference type="EMBL" id="OV651830">
    <property type="protein sequence ID" value="CAH1104992.1"/>
    <property type="molecule type" value="Genomic_DNA"/>
</dbReference>
<keyword evidence="1" id="KW-0732">Signal</keyword>
<keyword evidence="3" id="KW-1185">Reference proteome</keyword>
<feature type="signal peptide" evidence="1">
    <location>
        <begin position="1"/>
        <end position="17"/>
    </location>
</feature>
<dbReference type="Proteomes" id="UP001153636">
    <property type="component" value="Chromosome 18"/>
</dbReference>
<accession>A0A9P0GD01</accession>
<dbReference type="OrthoDB" id="6756426at2759"/>
<reference evidence="2" key="1">
    <citation type="submission" date="2022-01" db="EMBL/GenBank/DDBJ databases">
        <authorList>
            <person name="King R."/>
        </authorList>
    </citation>
    <scope>NUCLEOTIDE SEQUENCE</scope>
</reference>
<evidence type="ECO:0000256" key="1">
    <source>
        <dbReference type="SAM" id="SignalP"/>
    </source>
</evidence>
<organism evidence="2 3">
    <name type="scientific">Psylliodes chrysocephalus</name>
    <dbReference type="NCBI Taxonomy" id="3402493"/>
    <lineage>
        <taxon>Eukaryota</taxon>
        <taxon>Metazoa</taxon>
        <taxon>Ecdysozoa</taxon>
        <taxon>Arthropoda</taxon>
        <taxon>Hexapoda</taxon>
        <taxon>Insecta</taxon>
        <taxon>Pterygota</taxon>
        <taxon>Neoptera</taxon>
        <taxon>Endopterygota</taxon>
        <taxon>Coleoptera</taxon>
        <taxon>Polyphaga</taxon>
        <taxon>Cucujiformia</taxon>
        <taxon>Chrysomeloidea</taxon>
        <taxon>Chrysomelidae</taxon>
        <taxon>Galerucinae</taxon>
        <taxon>Alticini</taxon>
        <taxon>Psylliodes</taxon>
    </lineage>
</organism>
<evidence type="ECO:0000313" key="3">
    <source>
        <dbReference type="Proteomes" id="UP001153636"/>
    </source>
</evidence>
<dbReference type="AlphaFoldDB" id="A0A9P0GD01"/>
<gene>
    <name evidence="2" type="ORF">PSYICH_LOCUS5969</name>
</gene>
<name>A0A9P0GD01_9CUCU</name>
<protein>
    <submittedName>
        <fullName evidence="2">Uncharacterized protein</fullName>
    </submittedName>
</protein>
<sequence length="116" mass="12710">MIAQVVFVSALLALSQAGHLGGELDEGLGDHEHATSYVGGHSVVAGGHKTVEYWAPPKYDFKYGVEDLHTGDWKQQDEKRDHDLTLSNYVVAEKDRKISVNRIISGAVPIPISKGW</sequence>
<feature type="chain" id="PRO_5040183657" evidence="1">
    <location>
        <begin position="18"/>
        <end position="116"/>
    </location>
</feature>